<dbReference type="Gene3D" id="2.40.50.140">
    <property type="entry name" value="Nucleic acid-binding proteins"/>
    <property type="match status" value="1"/>
</dbReference>
<dbReference type="HOGENOM" id="CLU_117621_0_3_7"/>
<dbReference type="Pfam" id="PF00313">
    <property type="entry name" value="CSD"/>
    <property type="match status" value="1"/>
</dbReference>
<dbReference type="PROSITE" id="PS51857">
    <property type="entry name" value="CSD_2"/>
    <property type="match status" value="1"/>
</dbReference>
<keyword evidence="6" id="KW-0238">DNA-binding</keyword>
<keyword evidence="7" id="KW-1185">Reference proteome</keyword>
<dbReference type="CDD" id="cd04458">
    <property type="entry name" value="CSP_CDS"/>
    <property type="match status" value="1"/>
</dbReference>
<dbReference type="GO" id="GO:0031054">
    <property type="term" value="P:pre-miRNA processing"/>
    <property type="evidence" value="ECO:0007669"/>
    <property type="project" value="TreeGrafter"/>
</dbReference>
<sequence length="94" mass="10561">MPTGAVKWFNNVKGYGFILREDGQDVFVHWSNILADGYRLLTEGEIVEYELQEGPKGLFAAQVKSRDPSSMKPARGRKRGERRVAYAGSPQDES</sequence>
<evidence type="ECO:0000256" key="2">
    <source>
        <dbReference type="ARBA" id="ARBA00022490"/>
    </source>
</evidence>
<accession>D0LU49</accession>
<comment type="subcellular location">
    <subcellularLocation>
        <location evidence="1 3">Cytoplasm</location>
    </subcellularLocation>
</comment>
<organism evidence="6 7">
    <name type="scientific">Haliangium ochraceum (strain DSM 14365 / JCM 11303 / SMP-2)</name>
    <dbReference type="NCBI Taxonomy" id="502025"/>
    <lineage>
        <taxon>Bacteria</taxon>
        <taxon>Pseudomonadati</taxon>
        <taxon>Myxococcota</taxon>
        <taxon>Polyangia</taxon>
        <taxon>Haliangiales</taxon>
        <taxon>Kofleriaceae</taxon>
        <taxon>Haliangium</taxon>
    </lineage>
</organism>
<dbReference type="GO" id="GO:0003729">
    <property type="term" value="F:mRNA binding"/>
    <property type="evidence" value="ECO:0007669"/>
    <property type="project" value="TreeGrafter"/>
</dbReference>
<protein>
    <submittedName>
        <fullName evidence="6">Cold-shock DNA-binding domain protein</fullName>
    </submittedName>
</protein>
<feature type="domain" description="CSD" evidence="5">
    <location>
        <begin position="1"/>
        <end position="65"/>
    </location>
</feature>
<evidence type="ECO:0000256" key="3">
    <source>
        <dbReference type="RuleBase" id="RU000408"/>
    </source>
</evidence>
<gene>
    <name evidence="6" type="ordered locus">Hoch_4924</name>
</gene>
<dbReference type="PRINTS" id="PR00050">
    <property type="entry name" value="COLDSHOCK"/>
</dbReference>
<dbReference type="RefSeq" id="WP_012830005.1">
    <property type="nucleotide sequence ID" value="NC_013440.1"/>
</dbReference>
<dbReference type="GO" id="GO:0003677">
    <property type="term" value="F:DNA binding"/>
    <property type="evidence" value="ECO:0007669"/>
    <property type="project" value="UniProtKB-KW"/>
</dbReference>
<dbReference type="STRING" id="502025.Hoch_4924"/>
<keyword evidence="2" id="KW-0963">Cytoplasm</keyword>
<name>D0LU49_HALO1</name>
<dbReference type="KEGG" id="hoh:Hoch_4924"/>
<feature type="region of interest" description="Disordered" evidence="4">
    <location>
        <begin position="61"/>
        <end position="94"/>
    </location>
</feature>
<dbReference type="PANTHER" id="PTHR46109">
    <property type="entry name" value="PROTEIN LIN-28"/>
    <property type="match status" value="1"/>
</dbReference>
<dbReference type="eggNOG" id="COG1278">
    <property type="taxonomic scope" value="Bacteria"/>
</dbReference>
<dbReference type="SUPFAM" id="SSF50249">
    <property type="entry name" value="Nucleic acid-binding proteins"/>
    <property type="match status" value="1"/>
</dbReference>
<dbReference type="EMBL" id="CP001804">
    <property type="protein sequence ID" value="ACY17413.1"/>
    <property type="molecule type" value="Genomic_DNA"/>
</dbReference>
<dbReference type="GO" id="GO:0005829">
    <property type="term" value="C:cytosol"/>
    <property type="evidence" value="ECO:0007669"/>
    <property type="project" value="UniProtKB-ARBA"/>
</dbReference>
<dbReference type="InterPro" id="IPR051373">
    <property type="entry name" value="Lin-28_RNA-binding"/>
</dbReference>
<evidence type="ECO:0000313" key="7">
    <source>
        <dbReference type="Proteomes" id="UP000001880"/>
    </source>
</evidence>
<dbReference type="InterPro" id="IPR011129">
    <property type="entry name" value="CSD"/>
</dbReference>
<evidence type="ECO:0000256" key="4">
    <source>
        <dbReference type="SAM" id="MobiDB-lite"/>
    </source>
</evidence>
<dbReference type="InterPro" id="IPR002059">
    <property type="entry name" value="CSP_DNA-bd"/>
</dbReference>
<dbReference type="PROSITE" id="PS00352">
    <property type="entry name" value="CSD_1"/>
    <property type="match status" value="1"/>
</dbReference>
<dbReference type="InterPro" id="IPR019844">
    <property type="entry name" value="CSD_CS"/>
</dbReference>
<dbReference type="Proteomes" id="UP000001880">
    <property type="component" value="Chromosome"/>
</dbReference>
<reference evidence="6 7" key="1">
    <citation type="journal article" date="2010" name="Stand. Genomic Sci.">
        <title>Complete genome sequence of Haliangium ochraceum type strain (SMP-2).</title>
        <authorList>
            <consortium name="US DOE Joint Genome Institute (JGI-PGF)"/>
            <person name="Ivanova N."/>
            <person name="Daum C."/>
            <person name="Lang E."/>
            <person name="Abt B."/>
            <person name="Kopitz M."/>
            <person name="Saunders E."/>
            <person name="Lapidus A."/>
            <person name="Lucas S."/>
            <person name="Glavina Del Rio T."/>
            <person name="Nolan M."/>
            <person name="Tice H."/>
            <person name="Copeland A."/>
            <person name="Cheng J.F."/>
            <person name="Chen F."/>
            <person name="Bruce D."/>
            <person name="Goodwin L."/>
            <person name="Pitluck S."/>
            <person name="Mavromatis K."/>
            <person name="Pati A."/>
            <person name="Mikhailova N."/>
            <person name="Chen A."/>
            <person name="Palaniappan K."/>
            <person name="Land M."/>
            <person name="Hauser L."/>
            <person name="Chang Y.J."/>
            <person name="Jeffries C.D."/>
            <person name="Detter J.C."/>
            <person name="Brettin T."/>
            <person name="Rohde M."/>
            <person name="Goker M."/>
            <person name="Bristow J."/>
            <person name="Markowitz V."/>
            <person name="Eisen J.A."/>
            <person name="Hugenholtz P."/>
            <person name="Kyrpides N.C."/>
            <person name="Klenk H.P."/>
        </authorList>
    </citation>
    <scope>NUCLEOTIDE SEQUENCE [LARGE SCALE GENOMIC DNA]</scope>
    <source>
        <strain evidence="7">DSM 14365 / CIP 107738 / JCM 11303 / AJ 13395 / SMP-2</strain>
    </source>
</reference>
<evidence type="ECO:0000256" key="1">
    <source>
        <dbReference type="ARBA" id="ARBA00004496"/>
    </source>
</evidence>
<evidence type="ECO:0000313" key="6">
    <source>
        <dbReference type="EMBL" id="ACY17413.1"/>
    </source>
</evidence>
<dbReference type="InterPro" id="IPR012340">
    <property type="entry name" value="NA-bd_OB-fold"/>
</dbReference>
<dbReference type="AlphaFoldDB" id="D0LU49"/>
<proteinExistence type="predicted"/>
<dbReference type="SMART" id="SM00357">
    <property type="entry name" value="CSP"/>
    <property type="match status" value="1"/>
</dbReference>
<dbReference type="PANTHER" id="PTHR46109:SF1">
    <property type="entry name" value="PROTEIN LIN-28 HOMOLOG"/>
    <property type="match status" value="1"/>
</dbReference>
<evidence type="ECO:0000259" key="5">
    <source>
        <dbReference type="PROSITE" id="PS51857"/>
    </source>
</evidence>
<dbReference type="OrthoDB" id="9800919at2"/>